<evidence type="ECO:0000313" key="3">
    <source>
        <dbReference type="EMBL" id="CDW71602.1"/>
    </source>
</evidence>
<gene>
    <name evidence="3" type="primary">Contig8636.g9213</name>
    <name evidence="3" type="ORF">STYLEM_549</name>
</gene>
<dbReference type="EMBL" id="CCKQ01000520">
    <property type="protein sequence ID" value="CDW71602.1"/>
    <property type="molecule type" value="Genomic_DNA"/>
</dbReference>
<sequence length="398" mass="46198">MCVSELYSQKTRENLYKMFTNENILTWKTSFLPRSMSIKIGELLNQDKDRTQHSVGANHSNYMSQHAQSSGALHGLQLQQSNLNINSTNAVIYNTNTHHQVPSSQGSGQHFQSTNDQPQQQQHSKQIKFSTGSGKPMDNQEIKKLGIVQDPRKFYLDVGVIRSKFRNASRNIQQKISNEAEQKGAPGIFKVSTSPSNRLFEDNNNKNYHHRAVQSSREHEIKQMRFHKEKLINQILRKYQNKEQLKEKEMKQGKLTARMIVDRMEKIEHRENIKRITQKMKLTDMEQIHLFNPYSSAMLVKENPYSSAEKSLRTSSTSVKYATISTNSKQRSRQPKLNKSKSDNQVKKIMSQCEIFRRQMNVINLDIRDLEDNIDRADVMLKKLELEDEILIAGKDFL</sequence>
<feature type="region of interest" description="Disordered" evidence="2">
    <location>
        <begin position="322"/>
        <end position="344"/>
    </location>
</feature>
<feature type="compositionally biased region" description="Polar residues" evidence="2">
    <location>
        <begin position="98"/>
        <end position="116"/>
    </location>
</feature>
<name>A0A077ZNQ7_STYLE</name>
<evidence type="ECO:0000256" key="2">
    <source>
        <dbReference type="SAM" id="MobiDB-lite"/>
    </source>
</evidence>
<feature type="compositionally biased region" description="Basic residues" evidence="2">
    <location>
        <begin position="330"/>
        <end position="339"/>
    </location>
</feature>
<proteinExistence type="predicted"/>
<evidence type="ECO:0000256" key="1">
    <source>
        <dbReference type="SAM" id="Coils"/>
    </source>
</evidence>
<reference evidence="3 4" key="1">
    <citation type="submission" date="2014-06" db="EMBL/GenBank/DDBJ databases">
        <authorList>
            <person name="Swart Estienne"/>
        </authorList>
    </citation>
    <scope>NUCLEOTIDE SEQUENCE [LARGE SCALE GENOMIC DNA]</scope>
    <source>
        <strain evidence="3 4">130c</strain>
    </source>
</reference>
<organism evidence="3 4">
    <name type="scientific">Stylonychia lemnae</name>
    <name type="common">Ciliate</name>
    <dbReference type="NCBI Taxonomy" id="5949"/>
    <lineage>
        <taxon>Eukaryota</taxon>
        <taxon>Sar</taxon>
        <taxon>Alveolata</taxon>
        <taxon>Ciliophora</taxon>
        <taxon>Intramacronucleata</taxon>
        <taxon>Spirotrichea</taxon>
        <taxon>Stichotrichia</taxon>
        <taxon>Sporadotrichida</taxon>
        <taxon>Oxytrichidae</taxon>
        <taxon>Stylonychinae</taxon>
        <taxon>Stylonychia</taxon>
    </lineage>
</organism>
<dbReference type="AlphaFoldDB" id="A0A077ZNQ7"/>
<keyword evidence="4" id="KW-1185">Reference proteome</keyword>
<dbReference type="Proteomes" id="UP000039865">
    <property type="component" value="Unassembled WGS sequence"/>
</dbReference>
<feature type="compositionally biased region" description="Polar residues" evidence="2">
    <location>
        <begin position="123"/>
        <end position="133"/>
    </location>
</feature>
<evidence type="ECO:0000313" key="4">
    <source>
        <dbReference type="Proteomes" id="UP000039865"/>
    </source>
</evidence>
<dbReference type="InParanoid" id="A0A077ZNQ7"/>
<accession>A0A077ZNQ7</accession>
<feature type="coiled-coil region" evidence="1">
    <location>
        <begin position="353"/>
        <end position="387"/>
    </location>
</feature>
<protein>
    <submittedName>
        <fullName evidence="3">Uncharacterized protein</fullName>
    </submittedName>
</protein>
<feature type="region of interest" description="Disordered" evidence="2">
    <location>
        <begin position="98"/>
        <end position="138"/>
    </location>
</feature>
<keyword evidence="1" id="KW-0175">Coiled coil</keyword>